<dbReference type="SMART" id="SM00267">
    <property type="entry name" value="GGDEF"/>
    <property type="match status" value="1"/>
</dbReference>
<sequence>MISFEELLKQKKKIYETAWNTFVFLIKNKIDPTPENYKLYYEKFFQQEEEIDNPIKCILKKANKVLEKSSNSLGEVVEDLKRLEESKTLRQWLDNLIGKLEKEKISLEELREEIVRIEYELEAINRDRYIDPLTGIWNRLALKEFLPNLPKFAMERNIVIAFLDLNKFKNINDTYGHLAGDKILKHFAYFIRSNLKRKDFLARYGGDEFIAVLFDIDLEDAKKLFEKLRKTIPPITIGNHQIKIDFCVGLTIPFGSDTPEEIIKRADEAMYFCKKTNKVEIKLK</sequence>
<dbReference type="Pfam" id="PF00990">
    <property type="entry name" value="GGDEF"/>
    <property type="match status" value="1"/>
</dbReference>
<feature type="coiled-coil region" evidence="3">
    <location>
        <begin position="66"/>
        <end position="127"/>
    </location>
</feature>
<evidence type="ECO:0000259" key="4">
    <source>
        <dbReference type="PROSITE" id="PS50887"/>
    </source>
</evidence>
<feature type="domain" description="GGDEF" evidence="4">
    <location>
        <begin position="156"/>
        <end position="284"/>
    </location>
</feature>
<dbReference type="NCBIfam" id="TIGR00254">
    <property type="entry name" value="GGDEF"/>
    <property type="match status" value="1"/>
</dbReference>
<dbReference type="SUPFAM" id="SSF55073">
    <property type="entry name" value="Nucleotide cyclase"/>
    <property type="match status" value="1"/>
</dbReference>
<gene>
    <name evidence="5" type="ORF">EYH37_05080</name>
</gene>
<name>A0A9D0YQ49_AQUAO</name>
<keyword evidence="3" id="KW-0175">Coiled coil</keyword>
<dbReference type="PANTHER" id="PTHR45138:SF9">
    <property type="entry name" value="DIGUANYLATE CYCLASE DGCM-RELATED"/>
    <property type="match status" value="1"/>
</dbReference>
<dbReference type="AlphaFoldDB" id="A0A9D0YQ49"/>
<evidence type="ECO:0000256" key="1">
    <source>
        <dbReference type="ARBA" id="ARBA00012528"/>
    </source>
</evidence>
<dbReference type="Proteomes" id="UP000606463">
    <property type="component" value="Unassembled WGS sequence"/>
</dbReference>
<evidence type="ECO:0000313" key="5">
    <source>
        <dbReference type="EMBL" id="HIP98716.1"/>
    </source>
</evidence>
<accession>A0A9D0YQ49</accession>
<dbReference type="CDD" id="cd01949">
    <property type="entry name" value="GGDEF"/>
    <property type="match status" value="1"/>
</dbReference>
<dbReference type="InterPro" id="IPR029787">
    <property type="entry name" value="Nucleotide_cyclase"/>
</dbReference>
<dbReference type="PROSITE" id="PS50887">
    <property type="entry name" value="GGDEF"/>
    <property type="match status" value="1"/>
</dbReference>
<evidence type="ECO:0000256" key="3">
    <source>
        <dbReference type="SAM" id="Coils"/>
    </source>
</evidence>
<dbReference type="InterPro" id="IPR050469">
    <property type="entry name" value="Diguanylate_Cyclase"/>
</dbReference>
<comment type="catalytic activity">
    <reaction evidence="2">
        <text>2 GTP = 3',3'-c-di-GMP + 2 diphosphate</text>
        <dbReference type="Rhea" id="RHEA:24898"/>
        <dbReference type="ChEBI" id="CHEBI:33019"/>
        <dbReference type="ChEBI" id="CHEBI:37565"/>
        <dbReference type="ChEBI" id="CHEBI:58805"/>
        <dbReference type="EC" id="2.7.7.65"/>
    </reaction>
</comment>
<dbReference type="EMBL" id="DQVE01000051">
    <property type="protein sequence ID" value="HIP98716.1"/>
    <property type="molecule type" value="Genomic_DNA"/>
</dbReference>
<dbReference type="EC" id="2.7.7.65" evidence="1"/>
<dbReference type="InterPro" id="IPR000160">
    <property type="entry name" value="GGDEF_dom"/>
</dbReference>
<proteinExistence type="predicted"/>
<dbReference type="InterPro" id="IPR043128">
    <property type="entry name" value="Rev_trsase/Diguanyl_cyclase"/>
</dbReference>
<dbReference type="Gene3D" id="3.30.70.270">
    <property type="match status" value="1"/>
</dbReference>
<organism evidence="5 6">
    <name type="scientific">Aquifex aeolicus</name>
    <dbReference type="NCBI Taxonomy" id="63363"/>
    <lineage>
        <taxon>Bacteria</taxon>
        <taxon>Pseudomonadati</taxon>
        <taxon>Aquificota</taxon>
        <taxon>Aquificia</taxon>
        <taxon>Aquificales</taxon>
        <taxon>Aquificaceae</taxon>
        <taxon>Aquifex</taxon>
    </lineage>
</organism>
<dbReference type="GO" id="GO:0052621">
    <property type="term" value="F:diguanylate cyclase activity"/>
    <property type="evidence" value="ECO:0007669"/>
    <property type="project" value="UniProtKB-EC"/>
</dbReference>
<reference evidence="5" key="1">
    <citation type="journal article" date="2020" name="ISME J.">
        <title>Gammaproteobacteria mediating utilization of methyl-, sulfur- and petroleum organic compounds in deep ocean hydrothermal plumes.</title>
        <authorList>
            <person name="Zhou Z."/>
            <person name="Liu Y."/>
            <person name="Pan J."/>
            <person name="Cron B.R."/>
            <person name="Toner B.M."/>
            <person name="Anantharaman K."/>
            <person name="Breier J.A."/>
            <person name="Dick G.J."/>
            <person name="Li M."/>
        </authorList>
    </citation>
    <scope>NUCLEOTIDE SEQUENCE</scope>
    <source>
        <strain evidence="5">SZUA-1501</strain>
    </source>
</reference>
<comment type="caution">
    <text evidence="5">The sequence shown here is derived from an EMBL/GenBank/DDBJ whole genome shotgun (WGS) entry which is preliminary data.</text>
</comment>
<evidence type="ECO:0000313" key="6">
    <source>
        <dbReference type="Proteomes" id="UP000606463"/>
    </source>
</evidence>
<evidence type="ECO:0000256" key="2">
    <source>
        <dbReference type="ARBA" id="ARBA00034247"/>
    </source>
</evidence>
<protein>
    <recommendedName>
        <fullName evidence="1">diguanylate cyclase</fullName>
        <ecNumber evidence="1">2.7.7.65</ecNumber>
    </recommendedName>
</protein>
<dbReference type="PANTHER" id="PTHR45138">
    <property type="entry name" value="REGULATORY COMPONENTS OF SENSORY TRANSDUCTION SYSTEM"/>
    <property type="match status" value="1"/>
</dbReference>